<organism evidence="2 3">
    <name type="scientific">Vitrella brassicaformis (strain CCMP3155)</name>
    <dbReference type="NCBI Taxonomy" id="1169540"/>
    <lineage>
        <taxon>Eukaryota</taxon>
        <taxon>Sar</taxon>
        <taxon>Alveolata</taxon>
        <taxon>Colpodellida</taxon>
        <taxon>Vitrellaceae</taxon>
        <taxon>Vitrella</taxon>
    </lineage>
</organism>
<evidence type="ECO:0000256" key="1">
    <source>
        <dbReference type="SAM" id="MobiDB-lite"/>
    </source>
</evidence>
<feature type="region of interest" description="Disordered" evidence="1">
    <location>
        <begin position="1"/>
        <end position="79"/>
    </location>
</feature>
<gene>
    <name evidence="2" type="ORF">Vbra_12109</name>
</gene>
<accession>A0A0G4EK57</accession>
<proteinExistence type="predicted"/>
<evidence type="ECO:0000313" key="2">
    <source>
        <dbReference type="EMBL" id="CEL96906.1"/>
    </source>
</evidence>
<sequence>MIVKTNRTTMVFPEEPTSLSGPSSSSSNLSRPLLAAPADAHVPPYRGARRPRSLSDGHQEPQAHTLHNMDGLDGHDADGLAEFDQLDDADRATVHDLINPRGAFGTYSPFRVWGGRRTTTLDR</sequence>
<reference evidence="2 3" key="1">
    <citation type="submission" date="2014-11" db="EMBL/GenBank/DDBJ databases">
        <authorList>
            <person name="Zhu J."/>
            <person name="Qi W."/>
            <person name="Song R."/>
        </authorList>
    </citation>
    <scope>NUCLEOTIDE SEQUENCE [LARGE SCALE GENOMIC DNA]</scope>
</reference>
<feature type="compositionally biased region" description="Low complexity" evidence="1">
    <location>
        <begin position="18"/>
        <end position="38"/>
    </location>
</feature>
<dbReference type="InParanoid" id="A0A0G4EK57"/>
<protein>
    <submittedName>
        <fullName evidence="2">Uncharacterized protein</fullName>
    </submittedName>
</protein>
<dbReference type="VEuPathDB" id="CryptoDB:Vbra_12109"/>
<evidence type="ECO:0000313" key="3">
    <source>
        <dbReference type="Proteomes" id="UP000041254"/>
    </source>
</evidence>
<dbReference type="Proteomes" id="UP000041254">
    <property type="component" value="Unassembled WGS sequence"/>
</dbReference>
<name>A0A0G4EK57_VITBC</name>
<keyword evidence="3" id="KW-1185">Reference proteome</keyword>
<dbReference type="EMBL" id="CDMY01000248">
    <property type="protein sequence ID" value="CEL96906.1"/>
    <property type="molecule type" value="Genomic_DNA"/>
</dbReference>
<dbReference type="AlphaFoldDB" id="A0A0G4EK57"/>